<proteinExistence type="inferred from homology"/>
<dbReference type="PROSITE" id="PS00138">
    <property type="entry name" value="SUBTILASE_SER"/>
    <property type="match status" value="1"/>
</dbReference>
<dbReference type="InterPro" id="IPR036852">
    <property type="entry name" value="Peptidase_S8/S53_dom_sf"/>
</dbReference>
<evidence type="ECO:0000256" key="5">
    <source>
        <dbReference type="PROSITE-ProRule" id="PRU01240"/>
    </source>
</evidence>
<feature type="active site" description="Charge relay system" evidence="5">
    <location>
        <position position="182"/>
    </location>
</feature>
<name>B4VNK2_9CYAN</name>
<dbReference type="eggNOG" id="COG1404">
    <property type="taxonomic scope" value="Bacteria"/>
</dbReference>
<dbReference type="GO" id="GO:0004252">
    <property type="term" value="F:serine-type endopeptidase activity"/>
    <property type="evidence" value="ECO:0007669"/>
    <property type="project" value="UniProtKB-UniRule"/>
</dbReference>
<organism evidence="8 9">
    <name type="scientific">Coleofasciculus chthonoplastes PCC 7420</name>
    <dbReference type="NCBI Taxonomy" id="118168"/>
    <lineage>
        <taxon>Bacteria</taxon>
        <taxon>Bacillati</taxon>
        <taxon>Cyanobacteriota</taxon>
        <taxon>Cyanophyceae</taxon>
        <taxon>Coleofasciculales</taxon>
        <taxon>Coleofasciculaceae</taxon>
        <taxon>Coleofasciculus</taxon>
    </lineage>
</organism>
<dbReference type="PROSITE" id="PS00136">
    <property type="entry name" value="SUBTILASE_ASP"/>
    <property type="match status" value="1"/>
</dbReference>
<evidence type="ECO:0000256" key="1">
    <source>
        <dbReference type="ARBA" id="ARBA00011073"/>
    </source>
</evidence>
<evidence type="ECO:0000259" key="7">
    <source>
        <dbReference type="Pfam" id="PF00082"/>
    </source>
</evidence>
<keyword evidence="2 5" id="KW-0645">Protease</keyword>
<dbReference type="GO" id="GO:0006508">
    <property type="term" value="P:proteolysis"/>
    <property type="evidence" value="ECO:0007669"/>
    <property type="project" value="UniProtKB-KW"/>
</dbReference>
<keyword evidence="3 5" id="KW-0378">Hydrolase</keyword>
<dbReference type="InterPro" id="IPR023828">
    <property type="entry name" value="Peptidase_S8_Ser-AS"/>
</dbReference>
<dbReference type="HOGENOM" id="CLU_011263_15_8_3"/>
<evidence type="ECO:0000256" key="4">
    <source>
        <dbReference type="ARBA" id="ARBA00022825"/>
    </source>
</evidence>
<evidence type="ECO:0000313" key="9">
    <source>
        <dbReference type="Proteomes" id="UP000003835"/>
    </source>
</evidence>
<reference evidence="8 9" key="1">
    <citation type="submission" date="2008-07" db="EMBL/GenBank/DDBJ databases">
        <authorList>
            <person name="Tandeau de Marsac N."/>
            <person name="Ferriera S."/>
            <person name="Johnson J."/>
            <person name="Kravitz S."/>
            <person name="Beeson K."/>
            <person name="Sutton G."/>
            <person name="Rogers Y.-H."/>
            <person name="Friedman R."/>
            <person name="Frazier M."/>
            <person name="Venter J.C."/>
        </authorList>
    </citation>
    <scope>NUCLEOTIDE SEQUENCE [LARGE SCALE GENOMIC DNA]</scope>
    <source>
        <strain evidence="8 9">PCC 7420</strain>
    </source>
</reference>
<dbReference type="AlphaFoldDB" id="B4VNK2"/>
<dbReference type="Proteomes" id="UP000003835">
    <property type="component" value="Unassembled WGS sequence"/>
</dbReference>
<protein>
    <submittedName>
        <fullName evidence="8">Peptidase families S8 and S53 domain protein</fullName>
    </submittedName>
</protein>
<keyword evidence="4 5" id="KW-0720">Serine protease</keyword>
<evidence type="ECO:0000313" key="8">
    <source>
        <dbReference type="EMBL" id="EDX76336.1"/>
    </source>
</evidence>
<gene>
    <name evidence="8" type="ORF">MC7420_4592</name>
</gene>
<evidence type="ECO:0000256" key="2">
    <source>
        <dbReference type="ARBA" id="ARBA00022670"/>
    </source>
</evidence>
<dbReference type="PROSITE" id="PS51892">
    <property type="entry name" value="SUBTILASE"/>
    <property type="match status" value="1"/>
</dbReference>
<keyword evidence="9" id="KW-1185">Reference proteome</keyword>
<dbReference type="Pfam" id="PF00082">
    <property type="entry name" value="Peptidase_S8"/>
    <property type="match status" value="1"/>
</dbReference>
<dbReference type="InterPro" id="IPR000209">
    <property type="entry name" value="Peptidase_S8/S53_dom"/>
</dbReference>
<dbReference type="EMBL" id="DS989846">
    <property type="protein sequence ID" value="EDX76336.1"/>
    <property type="molecule type" value="Genomic_DNA"/>
</dbReference>
<evidence type="ECO:0000256" key="3">
    <source>
        <dbReference type="ARBA" id="ARBA00022801"/>
    </source>
</evidence>
<dbReference type="PANTHER" id="PTHR43399:SF4">
    <property type="entry name" value="CELL WALL-ASSOCIATED PROTEASE"/>
    <property type="match status" value="1"/>
</dbReference>
<dbReference type="Gene3D" id="3.40.50.200">
    <property type="entry name" value="Peptidase S8/S53 domain"/>
    <property type="match status" value="1"/>
</dbReference>
<dbReference type="PANTHER" id="PTHR43399">
    <property type="entry name" value="SUBTILISIN-RELATED"/>
    <property type="match status" value="1"/>
</dbReference>
<dbReference type="InterPro" id="IPR023827">
    <property type="entry name" value="Peptidase_S8_Asp-AS"/>
</dbReference>
<dbReference type="STRING" id="118168.MC7420_4592"/>
<feature type="domain" description="Peptidase S8/S53" evidence="7">
    <location>
        <begin position="173"/>
        <end position="423"/>
    </location>
</feature>
<sequence>MNKENPLYKQESGIYWGMPGDEMVEPTDLLMPSEQMNLSEDDQSYSFEQKQKNTGNLLVLFDEDESATEEGIKALNDYGFKVSTATNYSLESHSNEHAYISKKLGVAVIKGNEPDLRTRVHSIQSENRNLILTIEDERCVYSDAVGVAQSEIEVQLSTWGLKQTKVTESKYSGRGIRVAILDTGFDVRHPDFTNREIIKKSFVSDEDAHDRHGHGTHCTGTACGSRNPIHASERYGIAYDADIYIGKVMNAKGEGTDGWTLAGINWAIENGCHIISMSLGAFVKQGDGYSQCFEKVAERALKQGTLIIAAAGNNSHRDKGIFNAVNHPANCPSIMAVGAINSYRKMGLFSNRGINKEGGEINIVGPGVGIYSSWLLPTKYRELNGTSMATPHVAGIAALFAEANPDARGKALWNLLVNNTQHLPDLNQADVGAGLVQAPLT</sequence>
<dbReference type="InterPro" id="IPR015500">
    <property type="entry name" value="Peptidase_S8_subtilisin-rel"/>
</dbReference>
<evidence type="ECO:0000256" key="6">
    <source>
        <dbReference type="RuleBase" id="RU003355"/>
    </source>
</evidence>
<dbReference type="InterPro" id="IPR051048">
    <property type="entry name" value="Peptidase_S8/S53_subtilisin"/>
</dbReference>
<dbReference type="CDD" id="cd07480">
    <property type="entry name" value="Peptidases_S8_12"/>
    <property type="match status" value="1"/>
</dbReference>
<feature type="active site" description="Charge relay system" evidence="5">
    <location>
        <position position="387"/>
    </location>
</feature>
<accession>B4VNK2</accession>
<comment type="similarity">
    <text evidence="1 5 6">Belongs to the peptidase S8 family.</text>
</comment>
<dbReference type="PRINTS" id="PR00723">
    <property type="entry name" value="SUBTILISIN"/>
</dbReference>
<dbReference type="PROSITE" id="PS00137">
    <property type="entry name" value="SUBTILASE_HIS"/>
    <property type="match status" value="1"/>
</dbReference>
<dbReference type="RefSeq" id="WP_006100070.1">
    <property type="nucleotide sequence ID" value="NZ_DS989846.1"/>
</dbReference>
<dbReference type="InterPro" id="IPR022398">
    <property type="entry name" value="Peptidase_S8_His-AS"/>
</dbReference>
<dbReference type="SUPFAM" id="SSF52743">
    <property type="entry name" value="Subtilisin-like"/>
    <property type="match status" value="1"/>
</dbReference>
<feature type="active site" description="Charge relay system" evidence="5">
    <location>
        <position position="214"/>
    </location>
</feature>